<evidence type="ECO:0000256" key="1">
    <source>
        <dbReference type="SAM" id="Phobius"/>
    </source>
</evidence>
<keyword evidence="1" id="KW-1133">Transmembrane helix</keyword>
<organism evidence="2 3">
    <name type="scientific">Massilia jejuensis</name>
    <dbReference type="NCBI Taxonomy" id="648894"/>
    <lineage>
        <taxon>Bacteria</taxon>
        <taxon>Pseudomonadati</taxon>
        <taxon>Pseudomonadota</taxon>
        <taxon>Betaproteobacteria</taxon>
        <taxon>Burkholderiales</taxon>
        <taxon>Oxalobacteraceae</taxon>
        <taxon>Telluria group</taxon>
        <taxon>Massilia</taxon>
    </lineage>
</organism>
<reference evidence="3" key="1">
    <citation type="journal article" date="2019" name="Int. J. Syst. Evol. Microbiol.">
        <title>The Global Catalogue of Microorganisms (GCM) 10K type strain sequencing project: providing services to taxonomists for standard genome sequencing and annotation.</title>
        <authorList>
            <consortium name="The Broad Institute Genomics Platform"/>
            <consortium name="The Broad Institute Genome Sequencing Center for Infectious Disease"/>
            <person name="Wu L."/>
            <person name="Ma J."/>
        </authorList>
    </citation>
    <scope>NUCLEOTIDE SEQUENCE [LARGE SCALE GENOMIC DNA]</scope>
    <source>
        <strain evidence="3">CCUG 38813</strain>
    </source>
</reference>
<comment type="caution">
    <text evidence="2">The sequence shown here is derived from an EMBL/GenBank/DDBJ whole genome shotgun (WGS) entry which is preliminary data.</text>
</comment>
<feature type="transmembrane region" description="Helical" evidence="1">
    <location>
        <begin position="37"/>
        <end position="55"/>
    </location>
</feature>
<dbReference type="RefSeq" id="WP_379718488.1">
    <property type="nucleotide sequence ID" value="NZ_JBHSMS010000023.1"/>
</dbReference>
<dbReference type="Proteomes" id="UP001596031">
    <property type="component" value="Unassembled WGS sequence"/>
</dbReference>
<dbReference type="EMBL" id="JBHSMS010000023">
    <property type="protein sequence ID" value="MFC5510801.1"/>
    <property type="molecule type" value="Genomic_DNA"/>
</dbReference>
<sequence>MDRDAKRLKQLELLGSLGAGVLGAGIALLFSRWLQPYFLAALIIGIAAHGWAMFAKGRLERQAHTTQPRWAIAAEWACWLMILALILYVITDVLA</sequence>
<accession>A0ABW0PDR5</accession>
<protein>
    <submittedName>
        <fullName evidence="2">Uncharacterized protein</fullName>
    </submittedName>
</protein>
<evidence type="ECO:0000313" key="3">
    <source>
        <dbReference type="Proteomes" id="UP001596031"/>
    </source>
</evidence>
<keyword evidence="1" id="KW-0472">Membrane</keyword>
<keyword evidence="3" id="KW-1185">Reference proteome</keyword>
<name>A0ABW0PDR5_9BURK</name>
<proteinExistence type="predicted"/>
<feature type="transmembrane region" description="Helical" evidence="1">
    <location>
        <begin position="76"/>
        <end position="94"/>
    </location>
</feature>
<feature type="transmembrane region" description="Helical" evidence="1">
    <location>
        <begin position="12"/>
        <end position="31"/>
    </location>
</feature>
<gene>
    <name evidence="2" type="ORF">ACFPOU_06660</name>
</gene>
<evidence type="ECO:0000313" key="2">
    <source>
        <dbReference type="EMBL" id="MFC5510801.1"/>
    </source>
</evidence>
<keyword evidence="1" id="KW-0812">Transmembrane</keyword>